<dbReference type="AlphaFoldDB" id="A0AAW2VW41"/>
<protein>
    <submittedName>
        <fullName evidence="5">La-related protein 1C</fullName>
    </submittedName>
</protein>
<accession>A0AAW2VW41</accession>
<feature type="compositionally biased region" description="Low complexity" evidence="3">
    <location>
        <begin position="161"/>
        <end position="170"/>
    </location>
</feature>
<name>A0AAW2VW41_9LAMI</name>
<dbReference type="SMART" id="SM00715">
    <property type="entry name" value="LA"/>
    <property type="match status" value="1"/>
</dbReference>
<feature type="compositionally biased region" description="Low complexity" evidence="3">
    <location>
        <begin position="13"/>
        <end position="43"/>
    </location>
</feature>
<dbReference type="InterPro" id="IPR045180">
    <property type="entry name" value="La_dom_prot"/>
</dbReference>
<dbReference type="Gene3D" id="1.10.10.10">
    <property type="entry name" value="Winged helix-like DNA-binding domain superfamily/Winged helix DNA-binding domain"/>
    <property type="match status" value="1"/>
</dbReference>
<gene>
    <name evidence="5" type="ORF">Slati_2567300</name>
</gene>
<feature type="compositionally biased region" description="Polar residues" evidence="3">
    <location>
        <begin position="137"/>
        <end position="152"/>
    </location>
</feature>
<organism evidence="5">
    <name type="scientific">Sesamum latifolium</name>
    <dbReference type="NCBI Taxonomy" id="2727402"/>
    <lineage>
        <taxon>Eukaryota</taxon>
        <taxon>Viridiplantae</taxon>
        <taxon>Streptophyta</taxon>
        <taxon>Embryophyta</taxon>
        <taxon>Tracheophyta</taxon>
        <taxon>Spermatophyta</taxon>
        <taxon>Magnoliopsida</taxon>
        <taxon>eudicotyledons</taxon>
        <taxon>Gunneridae</taxon>
        <taxon>Pentapetalae</taxon>
        <taxon>asterids</taxon>
        <taxon>lamiids</taxon>
        <taxon>Lamiales</taxon>
        <taxon>Pedaliaceae</taxon>
        <taxon>Sesamum</taxon>
    </lineage>
</organism>
<evidence type="ECO:0000256" key="3">
    <source>
        <dbReference type="SAM" id="MobiDB-lite"/>
    </source>
</evidence>
<proteinExistence type="predicted"/>
<dbReference type="PANTHER" id="PTHR22792:SF132">
    <property type="entry name" value="LA-RELATED PROTEIN 1"/>
    <property type="match status" value="1"/>
</dbReference>
<dbReference type="GO" id="GO:0005737">
    <property type="term" value="C:cytoplasm"/>
    <property type="evidence" value="ECO:0007669"/>
    <property type="project" value="UniProtKB-ARBA"/>
</dbReference>
<dbReference type="PROSITE" id="PS50961">
    <property type="entry name" value="HTH_LA"/>
    <property type="match status" value="1"/>
</dbReference>
<keyword evidence="1 2" id="KW-0694">RNA-binding</keyword>
<feature type="compositionally biased region" description="Basic and acidic residues" evidence="3">
    <location>
        <begin position="253"/>
        <end position="264"/>
    </location>
</feature>
<dbReference type="InterPro" id="IPR006630">
    <property type="entry name" value="La_HTH"/>
</dbReference>
<feature type="region of interest" description="Disordered" evidence="3">
    <location>
        <begin position="499"/>
        <end position="533"/>
    </location>
</feature>
<dbReference type="CDD" id="cd07323">
    <property type="entry name" value="LAM"/>
    <property type="match status" value="1"/>
</dbReference>
<comment type="caution">
    <text evidence="5">The sequence shown here is derived from an EMBL/GenBank/DDBJ whole genome shotgun (WGS) entry which is preliminary data.</text>
</comment>
<dbReference type="PANTHER" id="PTHR22792">
    <property type="entry name" value="LUPUS LA PROTEIN-RELATED"/>
    <property type="match status" value="1"/>
</dbReference>
<dbReference type="SUPFAM" id="SSF46785">
    <property type="entry name" value="Winged helix' DNA-binding domain"/>
    <property type="match status" value="1"/>
</dbReference>
<feature type="domain" description="HTH La-type RNA-binding" evidence="4">
    <location>
        <begin position="335"/>
        <end position="424"/>
    </location>
</feature>
<dbReference type="InterPro" id="IPR036388">
    <property type="entry name" value="WH-like_DNA-bd_sf"/>
</dbReference>
<feature type="region of interest" description="Disordered" evidence="3">
    <location>
        <begin position="1"/>
        <end position="184"/>
    </location>
</feature>
<reference evidence="5" key="1">
    <citation type="submission" date="2020-06" db="EMBL/GenBank/DDBJ databases">
        <authorList>
            <person name="Li T."/>
            <person name="Hu X."/>
            <person name="Zhang T."/>
            <person name="Song X."/>
            <person name="Zhang H."/>
            <person name="Dai N."/>
            <person name="Sheng W."/>
            <person name="Hou X."/>
            <person name="Wei L."/>
        </authorList>
    </citation>
    <scope>NUCLEOTIDE SEQUENCE</scope>
    <source>
        <strain evidence="5">KEN1</strain>
        <tissue evidence="5">Leaf</tissue>
    </source>
</reference>
<evidence type="ECO:0000256" key="2">
    <source>
        <dbReference type="PROSITE-ProRule" id="PRU00332"/>
    </source>
</evidence>
<dbReference type="EMBL" id="JACGWN010000009">
    <property type="protein sequence ID" value="KAL0432330.1"/>
    <property type="molecule type" value="Genomic_DNA"/>
</dbReference>
<feature type="compositionally biased region" description="Polar residues" evidence="3">
    <location>
        <begin position="44"/>
        <end position="66"/>
    </location>
</feature>
<reference evidence="5" key="2">
    <citation type="journal article" date="2024" name="Plant">
        <title>Genomic evolution and insights into agronomic trait innovations of Sesamum species.</title>
        <authorList>
            <person name="Miao H."/>
            <person name="Wang L."/>
            <person name="Qu L."/>
            <person name="Liu H."/>
            <person name="Sun Y."/>
            <person name="Le M."/>
            <person name="Wang Q."/>
            <person name="Wei S."/>
            <person name="Zheng Y."/>
            <person name="Lin W."/>
            <person name="Duan Y."/>
            <person name="Cao H."/>
            <person name="Xiong S."/>
            <person name="Wang X."/>
            <person name="Wei L."/>
            <person name="Li C."/>
            <person name="Ma Q."/>
            <person name="Ju M."/>
            <person name="Zhao R."/>
            <person name="Li G."/>
            <person name="Mu C."/>
            <person name="Tian Q."/>
            <person name="Mei H."/>
            <person name="Zhang T."/>
            <person name="Gao T."/>
            <person name="Zhang H."/>
        </authorList>
    </citation>
    <scope>NUCLEOTIDE SEQUENCE</scope>
    <source>
        <strain evidence="5">KEN1</strain>
    </source>
</reference>
<feature type="region of interest" description="Disordered" evidence="3">
    <location>
        <begin position="207"/>
        <end position="272"/>
    </location>
</feature>
<evidence type="ECO:0000259" key="4">
    <source>
        <dbReference type="PROSITE" id="PS50961"/>
    </source>
</evidence>
<evidence type="ECO:0000313" key="5">
    <source>
        <dbReference type="EMBL" id="KAL0432330.1"/>
    </source>
</evidence>
<dbReference type="Pfam" id="PF05383">
    <property type="entry name" value="La"/>
    <property type="match status" value="1"/>
</dbReference>
<feature type="compositionally biased region" description="Polar residues" evidence="3">
    <location>
        <begin position="171"/>
        <end position="181"/>
    </location>
</feature>
<dbReference type="InterPro" id="IPR036390">
    <property type="entry name" value="WH_DNA-bd_sf"/>
</dbReference>
<dbReference type="GO" id="GO:0003723">
    <property type="term" value="F:RNA binding"/>
    <property type="evidence" value="ECO:0007669"/>
    <property type="project" value="UniProtKB-UniRule"/>
</dbReference>
<evidence type="ECO:0000256" key="1">
    <source>
        <dbReference type="ARBA" id="ARBA00022884"/>
    </source>
</evidence>
<feature type="compositionally biased region" description="Pro residues" evidence="3">
    <location>
        <begin position="1"/>
        <end position="12"/>
    </location>
</feature>
<sequence>MVTDNSPPPLTSPPTAAALPVPTAASAPPGSSSSPPPEQTSASDNSLIESSGSEAQPESSDVNGDNNAGRPRRPAWNRPLNGVVEPASVMGGAVSWPALSETTRPIPRSSLDASRPVADGSASSSQAPIISHPPQRPANSNAHANSTVNNPMPTRPRSRNRSGASSSGTGPSQNNFNQQSLPMPPPFPVYEVPFGMVPTVLDTSVRGARPVGGVGGSQSHTGNDHSSQRNNSRRGGYGPRPRGDGQYHNNHGGRRDQDRRDVHHPPQYVPPPIGYMPAPLPPGAGPFMAPPPVRMFPGQMGFDMAAPLFYVPTMPPESFRPMPLVPPPPPMIFPPANENSLTHMIVKQIDFYFSDDNLVKDNFLRTKMDEHGWVPITLIASFRRVQQLTKDIPVILESLRYSTVVEVQVSVSVLHSELLMLSSTDYPYLFGTPNFYRNVSEIDVLIYCIEGDKVRRRNEWSKWLHSSARPSADSGPHTPRAAPENVLATSLQEVSLDDSMSNANGKATMEGHTDTGRSLPEASTSQSVLANGEDATAEEAHAVSIRCRYSFCSRVKISSSFAKHYTCTGLIGLLTNFANVPMAGKAVKLLQKQWENTSIHGERSWQSTRMSCQRVCGLLELGLGNSQYQCKTPSSTPQGSPARWSRLGV</sequence>